<accession>A0A9X3NC80</accession>
<evidence type="ECO:0000313" key="1">
    <source>
        <dbReference type="EMBL" id="MDA0184015.1"/>
    </source>
</evidence>
<reference evidence="1" key="1">
    <citation type="submission" date="2022-10" db="EMBL/GenBank/DDBJ databases">
        <title>The WGS of Solirubrobacter phytolaccae KCTC 29190.</title>
        <authorList>
            <person name="Jiang Z."/>
        </authorList>
    </citation>
    <scope>NUCLEOTIDE SEQUENCE</scope>
    <source>
        <strain evidence="1">KCTC 29190</strain>
    </source>
</reference>
<dbReference type="SUPFAM" id="SSF51735">
    <property type="entry name" value="NAD(P)-binding Rossmann-fold domains"/>
    <property type="match status" value="1"/>
</dbReference>
<dbReference type="PANTHER" id="PTHR43431">
    <property type="entry name" value="OXIDOREDUCTASE, SHORT CHAIN DEHYDROGENASE/REDUCTASE FAMILY (AFU_ORTHOLOGUE AFUA_5G14000)"/>
    <property type="match status" value="1"/>
</dbReference>
<proteinExistence type="predicted"/>
<dbReference type="Pfam" id="PF00106">
    <property type="entry name" value="adh_short"/>
    <property type="match status" value="1"/>
</dbReference>
<dbReference type="InterPro" id="IPR002347">
    <property type="entry name" value="SDR_fam"/>
</dbReference>
<dbReference type="Proteomes" id="UP001147653">
    <property type="component" value="Unassembled WGS sequence"/>
</dbReference>
<protein>
    <submittedName>
        <fullName evidence="1">SDR family NAD(P)-dependent oxidoreductase</fullName>
    </submittedName>
</protein>
<dbReference type="PANTHER" id="PTHR43431:SF7">
    <property type="entry name" value="OXIDOREDUCTASE, SHORT CHAIN DEHYDROGENASE_REDUCTASE FAMILY (AFU_ORTHOLOGUE AFUA_5G14000)"/>
    <property type="match status" value="1"/>
</dbReference>
<sequence length="217" mass="22391">MSIVIVGAGPNLGAAVARRFGREGLAVGLVARNAEKLEALAGELTADGLTADYAAADIRDAEALSAAIGSLADTLGPVEVLEYSPLPAKAFMKPILETTVDDVRGPLEFSVLGAVAATTTVIGPMLERGSGTILFTTGGAAINPYPLRAGVGISFAGEVAYARMLHDEVAERGVHVAHTAIGGRIAPGADHEPDDVADLLWRLHVERSGFQTRIGID</sequence>
<organism evidence="1 2">
    <name type="scientific">Solirubrobacter phytolaccae</name>
    <dbReference type="NCBI Taxonomy" id="1404360"/>
    <lineage>
        <taxon>Bacteria</taxon>
        <taxon>Bacillati</taxon>
        <taxon>Actinomycetota</taxon>
        <taxon>Thermoleophilia</taxon>
        <taxon>Solirubrobacterales</taxon>
        <taxon>Solirubrobacteraceae</taxon>
        <taxon>Solirubrobacter</taxon>
    </lineage>
</organism>
<gene>
    <name evidence="1" type="ORF">OJ997_27150</name>
</gene>
<dbReference type="RefSeq" id="WP_270028432.1">
    <property type="nucleotide sequence ID" value="NZ_JAPDDP010000066.1"/>
</dbReference>
<evidence type="ECO:0000313" key="2">
    <source>
        <dbReference type="Proteomes" id="UP001147653"/>
    </source>
</evidence>
<dbReference type="EMBL" id="JAPDDP010000066">
    <property type="protein sequence ID" value="MDA0184015.1"/>
    <property type="molecule type" value="Genomic_DNA"/>
</dbReference>
<dbReference type="Gene3D" id="3.40.50.720">
    <property type="entry name" value="NAD(P)-binding Rossmann-like Domain"/>
    <property type="match status" value="1"/>
</dbReference>
<dbReference type="InterPro" id="IPR036291">
    <property type="entry name" value="NAD(P)-bd_dom_sf"/>
</dbReference>
<dbReference type="AlphaFoldDB" id="A0A9X3NC80"/>
<keyword evidence="2" id="KW-1185">Reference proteome</keyword>
<name>A0A9X3NC80_9ACTN</name>
<comment type="caution">
    <text evidence="1">The sequence shown here is derived from an EMBL/GenBank/DDBJ whole genome shotgun (WGS) entry which is preliminary data.</text>
</comment>